<reference evidence="3 4" key="1">
    <citation type="submission" date="2016-10" db="EMBL/GenBank/DDBJ databases">
        <authorList>
            <person name="de Groot N.N."/>
        </authorList>
    </citation>
    <scope>NUCLEOTIDE SEQUENCE [LARGE SCALE GENOMIC DNA]</scope>
    <source>
        <strain evidence="3 4">DSM 44778</strain>
    </source>
</reference>
<protein>
    <submittedName>
        <fullName evidence="3">Uncharacterized protein</fullName>
    </submittedName>
</protein>
<keyword evidence="2" id="KW-1133">Transmembrane helix</keyword>
<evidence type="ECO:0000256" key="2">
    <source>
        <dbReference type="SAM" id="Phobius"/>
    </source>
</evidence>
<feature type="coiled-coil region" evidence="1">
    <location>
        <begin position="46"/>
        <end position="83"/>
    </location>
</feature>
<organism evidence="3 4">
    <name type="scientific">Thermoflavimicrobium dichotomicum</name>
    <dbReference type="NCBI Taxonomy" id="46223"/>
    <lineage>
        <taxon>Bacteria</taxon>
        <taxon>Bacillati</taxon>
        <taxon>Bacillota</taxon>
        <taxon>Bacilli</taxon>
        <taxon>Bacillales</taxon>
        <taxon>Thermoactinomycetaceae</taxon>
        <taxon>Thermoflavimicrobium</taxon>
    </lineage>
</organism>
<keyword evidence="4" id="KW-1185">Reference proteome</keyword>
<evidence type="ECO:0000313" key="4">
    <source>
        <dbReference type="Proteomes" id="UP000199545"/>
    </source>
</evidence>
<evidence type="ECO:0000256" key="1">
    <source>
        <dbReference type="SAM" id="Coils"/>
    </source>
</evidence>
<proteinExistence type="predicted"/>
<accession>A0A1I3U3H4</accession>
<keyword evidence="1" id="KW-0175">Coiled coil</keyword>
<evidence type="ECO:0000313" key="3">
    <source>
        <dbReference type="EMBL" id="SFJ78074.1"/>
    </source>
</evidence>
<dbReference type="STRING" id="46223.SAMN05421852_1223"/>
<dbReference type="OrthoDB" id="1454307at1239"/>
<keyword evidence="2" id="KW-0812">Transmembrane</keyword>
<sequence>MFLFSQPWWYTWDGIAAVGQWVGGLGSIAAIGAVYWQVRRNEKLSREMLQEQINENKRLAEENKQLILKQIEEQRKISEEEREPKISIHIAIKEKEVEEEKKRILIVTATNIGNVPVYITECNIEEKGSPYWNIYVEYLEFRGIRNEINKHNSVEVYFRSRDRSRCLENNMKSNIPNSLLPGEEVTVEINLAPFEMELIEEIWRSLPEDDIFYKSGLPELPSDFKESSLFKAIAEKYKKVNSNFLNPVDEKVTTIDISFKESSGKFLFTETVGIVKGSGKISYYWDNVKSASYFIFPALGIIMKHLDMIKHLNEILEKDNIEGEDD</sequence>
<dbReference type="AlphaFoldDB" id="A0A1I3U3H4"/>
<name>A0A1I3U3H4_9BACL</name>
<feature type="transmembrane region" description="Helical" evidence="2">
    <location>
        <begin position="20"/>
        <end position="38"/>
    </location>
</feature>
<dbReference type="Proteomes" id="UP000199545">
    <property type="component" value="Unassembled WGS sequence"/>
</dbReference>
<gene>
    <name evidence="3" type="ORF">SAMN05421852_1223</name>
</gene>
<dbReference type="RefSeq" id="WP_093231389.1">
    <property type="nucleotide sequence ID" value="NZ_FORR01000022.1"/>
</dbReference>
<keyword evidence="2" id="KW-0472">Membrane</keyword>
<dbReference type="EMBL" id="FORR01000022">
    <property type="protein sequence ID" value="SFJ78074.1"/>
    <property type="molecule type" value="Genomic_DNA"/>
</dbReference>